<feature type="transmembrane region" description="Helical" evidence="6">
    <location>
        <begin position="397"/>
        <end position="416"/>
    </location>
</feature>
<feature type="transmembrane region" description="Helical" evidence="6">
    <location>
        <begin position="356"/>
        <end position="376"/>
    </location>
</feature>
<evidence type="ECO:0000259" key="7">
    <source>
        <dbReference type="PROSITE" id="PS50850"/>
    </source>
</evidence>
<feature type="transmembrane region" description="Helical" evidence="6">
    <location>
        <begin position="489"/>
        <end position="511"/>
    </location>
</feature>
<feature type="transmembrane region" description="Helical" evidence="6">
    <location>
        <begin position="422"/>
        <end position="443"/>
    </location>
</feature>
<protein>
    <submittedName>
        <fullName evidence="8">Multidrug resistance protein 4</fullName>
    </submittedName>
</protein>
<proteinExistence type="predicted"/>
<evidence type="ECO:0000256" key="1">
    <source>
        <dbReference type="ARBA" id="ARBA00004141"/>
    </source>
</evidence>
<name>A0A8H6HCS8_9AGAR</name>
<gene>
    <name evidence="8" type="ORF">DFP72DRAFT_1176648</name>
</gene>
<feature type="transmembrane region" description="Helical" evidence="6">
    <location>
        <begin position="210"/>
        <end position="232"/>
    </location>
</feature>
<dbReference type="PROSITE" id="PS50850">
    <property type="entry name" value="MFS"/>
    <property type="match status" value="1"/>
</dbReference>
<feature type="region of interest" description="Disordered" evidence="5">
    <location>
        <begin position="1"/>
        <end position="42"/>
    </location>
</feature>
<feature type="compositionally biased region" description="Polar residues" evidence="5">
    <location>
        <begin position="25"/>
        <end position="35"/>
    </location>
</feature>
<evidence type="ECO:0000256" key="6">
    <source>
        <dbReference type="SAM" id="Phobius"/>
    </source>
</evidence>
<dbReference type="Proteomes" id="UP000521943">
    <property type="component" value="Unassembled WGS sequence"/>
</dbReference>
<dbReference type="SUPFAM" id="SSF103473">
    <property type="entry name" value="MFS general substrate transporter"/>
    <property type="match status" value="1"/>
</dbReference>
<organism evidence="8 9">
    <name type="scientific">Ephemerocybe angulata</name>
    <dbReference type="NCBI Taxonomy" id="980116"/>
    <lineage>
        <taxon>Eukaryota</taxon>
        <taxon>Fungi</taxon>
        <taxon>Dikarya</taxon>
        <taxon>Basidiomycota</taxon>
        <taxon>Agaricomycotina</taxon>
        <taxon>Agaricomycetes</taxon>
        <taxon>Agaricomycetidae</taxon>
        <taxon>Agaricales</taxon>
        <taxon>Agaricineae</taxon>
        <taxon>Psathyrellaceae</taxon>
        <taxon>Ephemerocybe</taxon>
    </lineage>
</organism>
<feature type="transmembrane region" description="Helical" evidence="6">
    <location>
        <begin position="120"/>
        <end position="140"/>
    </location>
</feature>
<feature type="transmembrane region" description="Helical" evidence="6">
    <location>
        <begin position="177"/>
        <end position="198"/>
    </location>
</feature>
<dbReference type="InterPro" id="IPR036259">
    <property type="entry name" value="MFS_trans_sf"/>
</dbReference>
<comment type="caution">
    <text evidence="8">The sequence shown here is derived from an EMBL/GenBank/DDBJ whole genome shotgun (WGS) entry which is preliminary data.</text>
</comment>
<keyword evidence="2 6" id="KW-0812">Transmembrane</keyword>
<keyword evidence="9" id="KW-1185">Reference proteome</keyword>
<feature type="domain" description="Major facilitator superfamily (MFS) profile" evidence="7">
    <location>
        <begin position="85"/>
        <end position="514"/>
    </location>
</feature>
<evidence type="ECO:0000256" key="4">
    <source>
        <dbReference type="ARBA" id="ARBA00023136"/>
    </source>
</evidence>
<comment type="subcellular location">
    <subcellularLocation>
        <location evidence="1">Membrane</location>
        <topology evidence="1">Multi-pass membrane protein</topology>
    </subcellularLocation>
</comment>
<dbReference type="CDD" id="cd17323">
    <property type="entry name" value="MFS_Tpo1_MDR_like"/>
    <property type="match status" value="1"/>
</dbReference>
<feature type="transmembrane region" description="Helical" evidence="6">
    <location>
        <begin position="316"/>
        <end position="336"/>
    </location>
</feature>
<evidence type="ECO:0000256" key="5">
    <source>
        <dbReference type="SAM" id="MobiDB-lite"/>
    </source>
</evidence>
<dbReference type="Gene3D" id="1.20.1250.20">
    <property type="entry name" value="MFS general substrate transporter like domains"/>
    <property type="match status" value="1"/>
</dbReference>
<dbReference type="PANTHER" id="PTHR23502:SF60">
    <property type="entry name" value="MAJOR FACILITATOR SUPERFAMILY (MFS) PROFILE DOMAIN-CONTAINING PROTEIN-RELATED"/>
    <property type="match status" value="1"/>
</dbReference>
<evidence type="ECO:0000313" key="9">
    <source>
        <dbReference type="Proteomes" id="UP000521943"/>
    </source>
</evidence>
<feature type="transmembrane region" description="Helical" evidence="6">
    <location>
        <begin position="455"/>
        <end position="477"/>
    </location>
</feature>
<dbReference type="InterPro" id="IPR011701">
    <property type="entry name" value="MFS"/>
</dbReference>
<feature type="transmembrane region" description="Helical" evidence="6">
    <location>
        <begin position="79"/>
        <end position="100"/>
    </location>
</feature>
<keyword evidence="4 6" id="KW-0472">Membrane</keyword>
<dbReference type="GO" id="GO:0005886">
    <property type="term" value="C:plasma membrane"/>
    <property type="evidence" value="ECO:0007669"/>
    <property type="project" value="TreeGrafter"/>
</dbReference>
<dbReference type="OrthoDB" id="6770063at2759"/>
<feature type="compositionally biased region" description="Polar residues" evidence="5">
    <location>
        <begin position="1"/>
        <end position="15"/>
    </location>
</feature>
<feature type="transmembrane region" description="Helical" evidence="6">
    <location>
        <begin position="238"/>
        <end position="260"/>
    </location>
</feature>
<dbReference type="PANTHER" id="PTHR23502">
    <property type="entry name" value="MAJOR FACILITATOR SUPERFAMILY"/>
    <property type="match status" value="1"/>
</dbReference>
<evidence type="ECO:0000256" key="3">
    <source>
        <dbReference type="ARBA" id="ARBA00022989"/>
    </source>
</evidence>
<evidence type="ECO:0000256" key="2">
    <source>
        <dbReference type="ARBA" id="ARBA00022692"/>
    </source>
</evidence>
<dbReference type="InterPro" id="IPR020846">
    <property type="entry name" value="MFS_dom"/>
</dbReference>
<accession>A0A8H6HCS8</accession>
<dbReference type="FunFam" id="1.20.1250.20:FF:000011">
    <property type="entry name" value="MFS multidrug transporter, putative"/>
    <property type="match status" value="1"/>
</dbReference>
<dbReference type="GO" id="GO:0022857">
    <property type="term" value="F:transmembrane transporter activity"/>
    <property type="evidence" value="ECO:0007669"/>
    <property type="project" value="InterPro"/>
</dbReference>
<dbReference type="Pfam" id="PF07690">
    <property type="entry name" value="MFS_1"/>
    <property type="match status" value="1"/>
</dbReference>
<sequence length="524" mass="56784">MATSAGSKTGSSEPENLSGRLPRPSESTGVNTTPSVGVKPKTIVDTELQEIDEKAVLEEEDLWLHDPDHPRNWTFRRKWTAVLVVGHFLSLYGFMAPLPSSMMAPALPQVGEKYGITDQTLLALSLSIFLVSFGLGPLILSPLSEMYGRTWIYHIANLFSVAFNLGCAFSPNTAGLLVLRFLTGFSSSAPVALSGGSISDMFSERDRASAMSILTLAPLLGPTIGPIMGGYITQGLGVKWTFILNAIFCAVTAVIAIPLLRETYPPVIRWRRAIKAGDFDAAQRLNPSVLAAKGGTKTQVIWANLSRPMILLTRSYVCFTLSLYQAFNYGIYYLMFATFAKFFRDTYGFGPGIGGLMYLGLGGGFLGATFACAWFADRLYVKLATKNGGKGTPEMRMPVLMVASVICPIGLLWYGWSAQAKLHWIMPVIGTTIYGAGVMSAYLPIQLYLVDAFTYAASVTGASSVFRSMLGFAFPLFGQQMTNKLGYGGASTLLAGIAIVIGIPFPIYIYFKGADIRARSPYTR</sequence>
<dbReference type="AlphaFoldDB" id="A0A8H6HCS8"/>
<dbReference type="EMBL" id="JACGCI010000115">
    <property type="protein sequence ID" value="KAF6744675.1"/>
    <property type="molecule type" value="Genomic_DNA"/>
</dbReference>
<reference evidence="8 9" key="1">
    <citation type="submission" date="2020-07" db="EMBL/GenBank/DDBJ databases">
        <title>Comparative genomics of pyrophilous fungi reveals a link between fire events and developmental genes.</title>
        <authorList>
            <consortium name="DOE Joint Genome Institute"/>
            <person name="Steindorff A.S."/>
            <person name="Carver A."/>
            <person name="Calhoun S."/>
            <person name="Stillman K."/>
            <person name="Liu H."/>
            <person name="Lipzen A."/>
            <person name="Pangilinan J."/>
            <person name="Labutti K."/>
            <person name="Bruns T.D."/>
            <person name="Grigoriev I.V."/>
        </authorList>
    </citation>
    <scope>NUCLEOTIDE SEQUENCE [LARGE SCALE GENOMIC DNA]</scope>
    <source>
        <strain evidence="8 9">CBS 144469</strain>
    </source>
</reference>
<evidence type="ECO:0000313" key="8">
    <source>
        <dbReference type="EMBL" id="KAF6744675.1"/>
    </source>
</evidence>
<feature type="transmembrane region" description="Helical" evidence="6">
    <location>
        <begin position="152"/>
        <end position="171"/>
    </location>
</feature>
<keyword evidence="3 6" id="KW-1133">Transmembrane helix</keyword>